<reference evidence="1" key="1">
    <citation type="submission" date="2013-01" db="EMBL/GenBank/DDBJ databases">
        <title>Genome assembly of Mariniradius saccharolyticus AK6.</title>
        <authorList>
            <person name="Vaidya B."/>
            <person name="Khatri I."/>
            <person name="Tanuku N.R.S."/>
            <person name="Subramanian S."/>
            <person name="Pinnaka A."/>
        </authorList>
    </citation>
    <scope>NUCLEOTIDE SEQUENCE [LARGE SCALE GENOMIC DNA]</scope>
    <source>
        <strain evidence="1">AK6</strain>
    </source>
</reference>
<gene>
    <name evidence="1" type="ORF">C943_02993</name>
</gene>
<dbReference type="InParanoid" id="M7XCE7"/>
<keyword evidence="2" id="KW-1185">Reference proteome</keyword>
<dbReference type="EMBL" id="AMZY02000003">
    <property type="protein sequence ID" value="EMS35100.1"/>
    <property type="molecule type" value="Genomic_DNA"/>
</dbReference>
<organism evidence="1 2">
    <name type="scientific">Mariniradius saccharolyticus AK6</name>
    <dbReference type="NCBI Taxonomy" id="1239962"/>
    <lineage>
        <taxon>Bacteria</taxon>
        <taxon>Pseudomonadati</taxon>
        <taxon>Bacteroidota</taxon>
        <taxon>Cytophagia</taxon>
        <taxon>Cytophagales</taxon>
        <taxon>Cyclobacteriaceae</taxon>
        <taxon>Mariniradius</taxon>
    </lineage>
</organism>
<dbReference type="AlphaFoldDB" id="M7XCE7"/>
<dbReference type="STRING" id="1239962.C943_02993"/>
<name>M7XCE7_9BACT</name>
<evidence type="ECO:0000313" key="2">
    <source>
        <dbReference type="Proteomes" id="UP000010953"/>
    </source>
</evidence>
<dbReference type="Proteomes" id="UP000010953">
    <property type="component" value="Unassembled WGS sequence"/>
</dbReference>
<sequence length="38" mass="3875">MPNQAFPCPMAFFGGLSGLNVSCKADKLIGTKNGNGGM</sequence>
<protein>
    <submittedName>
        <fullName evidence="1">Uncharacterized protein</fullName>
    </submittedName>
</protein>
<accession>M7XCE7</accession>
<evidence type="ECO:0000313" key="1">
    <source>
        <dbReference type="EMBL" id="EMS35100.1"/>
    </source>
</evidence>
<proteinExistence type="predicted"/>
<comment type="caution">
    <text evidence="1">The sequence shown here is derived from an EMBL/GenBank/DDBJ whole genome shotgun (WGS) entry which is preliminary data.</text>
</comment>